<comment type="caution">
    <text evidence="1">The sequence shown here is derived from an EMBL/GenBank/DDBJ whole genome shotgun (WGS) entry which is preliminary data.</text>
</comment>
<dbReference type="InterPro" id="IPR029058">
    <property type="entry name" value="AB_hydrolase_fold"/>
</dbReference>
<accession>A0ABQ7JLS8</accession>
<dbReference type="EMBL" id="JAAAIM010001294">
    <property type="protein sequence ID" value="KAG0280048.1"/>
    <property type="molecule type" value="Genomic_DNA"/>
</dbReference>
<evidence type="ECO:0000313" key="2">
    <source>
        <dbReference type="Proteomes" id="UP001194696"/>
    </source>
</evidence>
<gene>
    <name evidence="1" type="ORF">BGZ96_001704</name>
</gene>
<dbReference type="Proteomes" id="UP001194696">
    <property type="component" value="Unassembled WGS sequence"/>
</dbReference>
<reference evidence="1 2" key="1">
    <citation type="journal article" date="2020" name="Fungal Divers.">
        <title>Resolving the Mortierellaceae phylogeny through synthesis of multi-gene phylogenetics and phylogenomics.</title>
        <authorList>
            <person name="Vandepol N."/>
            <person name="Liber J."/>
            <person name="Desiro A."/>
            <person name="Na H."/>
            <person name="Kennedy M."/>
            <person name="Barry K."/>
            <person name="Grigoriev I.V."/>
            <person name="Miller A.N."/>
            <person name="O'Donnell K."/>
            <person name="Stajich J.E."/>
            <person name="Bonito G."/>
        </authorList>
    </citation>
    <scope>NUCLEOTIDE SEQUENCE [LARGE SCALE GENOMIC DNA]</scope>
    <source>
        <strain evidence="1 2">AD045</strain>
    </source>
</reference>
<evidence type="ECO:0008006" key="3">
    <source>
        <dbReference type="Google" id="ProtNLM"/>
    </source>
</evidence>
<proteinExistence type="predicted"/>
<keyword evidence="2" id="KW-1185">Reference proteome</keyword>
<organism evidence="1 2">
    <name type="scientific">Linnemannia gamsii</name>
    <dbReference type="NCBI Taxonomy" id="64522"/>
    <lineage>
        <taxon>Eukaryota</taxon>
        <taxon>Fungi</taxon>
        <taxon>Fungi incertae sedis</taxon>
        <taxon>Mucoromycota</taxon>
        <taxon>Mortierellomycotina</taxon>
        <taxon>Mortierellomycetes</taxon>
        <taxon>Mortierellales</taxon>
        <taxon>Mortierellaceae</taxon>
        <taxon>Linnemannia</taxon>
    </lineage>
</organism>
<name>A0ABQ7JLS8_9FUNG</name>
<dbReference type="Gene3D" id="3.40.50.1820">
    <property type="entry name" value="alpha/beta hydrolase"/>
    <property type="match status" value="1"/>
</dbReference>
<evidence type="ECO:0000313" key="1">
    <source>
        <dbReference type="EMBL" id="KAG0280048.1"/>
    </source>
</evidence>
<feature type="non-terminal residue" evidence="1">
    <location>
        <position position="73"/>
    </location>
</feature>
<sequence length="73" mass="8002">MSNVKPTSKEEWITAEDGHEIFTKTWFAVGTPLAAVVFVHGLGEHIVPIPDITAALERGKIEGLPLFLMGHSY</sequence>
<dbReference type="SUPFAM" id="SSF53474">
    <property type="entry name" value="alpha/beta-Hydrolases"/>
    <property type="match status" value="1"/>
</dbReference>
<protein>
    <recommendedName>
        <fullName evidence="3">Lysophospholipase</fullName>
    </recommendedName>
</protein>